<dbReference type="GO" id="GO:0005085">
    <property type="term" value="F:guanyl-nucleotide exchange factor activity"/>
    <property type="evidence" value="ECO:0007669"/>
    <property type="project" value="InterPro"/>
</dbReference>
<organism evidence="3 4">
    <name type="scientific">Engystomops pustulosus</name>
    <name type="common">Tungara frog</name>
    <name type="synonym">Physalaemus pustulosus</name>
    <dbReference type="NCBI Taxonomy" id="76066"/>
    <lineage>
        <taxon>Eukaryota</taxon>
        <taxon>Metazoa</taxon>
        <taxon>Chordata</taxon>
        <taxon>Craniata</taxon>
        <taxon>Vertebrata</taxon>
        <taxon>Euteleostomi</taxon>
        <taxon>Amphibia</taxon>
        <taxon>Batrachia</taxon>
        <taxon>Anura</taxon>
        <taxon>Neobatrachia</taxon>
        <taxon>Hyloidea</taxon>
        <taxon>Leptodactylidae</taxon>
        <taxon>Leiuperinae</taxon>
        <taxon>Engystomops</taxon>
    </lineage>
</organism>
<name>A0AAV6ZKG3_ENGPU</name>
<feature type="domain" description="DH" evidence="2">
    <location>
        <begin position="1"/>
        <end position="175"/>
    </location>
</feature>
<dbReference type="EMBL" id="WNYA01000153">
    <property type="protein sequence ID" value="KAG8549652.1"/>
    <property type="molecule type" value="Genomic_DNA"/>
</dbReference>
<dbReference type="Proteomes" id="UP000824782">
    <property type="component" value="Unassembled WGS sequence"/>
</dbReference>
<dbReference type="CDD" id="cd00160">
    <property type="entry name" value="RhoGEF"/>
    <property type="match status" value="1"/>
</dbReference>
<dbReference type="Gene3D" id="2.30.29.30">
    <property type="entry name" value="Pleckstrin-homology domain (PH domain)/Phosphotyrosine-binding domain (PTB)"/>
    <property type="match status" value="1"/>
</dbReference>
<dbReference type="Pfam" id="PF00621">
    <property type="entry name" value="RhoGEF"/>
    <property type="match status" value="1"/>
</dbReference>
<dbReference type="GO" id="GO:0005634">
    <property type="term" value="C:nucleus"/>
    <property type="evidence" value="ECO:0007669"/>
    <property type="project" value="TreeGrafter"/>
</dbReference>
<reference evidence="3" key="1">
    <citation type="thesis" date="2020" institute="ProQuest LLC" country="789 East Eisenhower Parkway, Ann Arbor, MI, USA">
        <title>Comparative Genomics and Chromosome Evolution.</title>
        <authorList>
            <person name="Mudd A.B."/>
        </authorList>
    </citation>
    <scope>NUCLEOTIDE SEQUENCE</scope>
    <source>
        <strain evidence="3">237g6f4</strain>
        <tissue evidence="3">Blood</tissue>
    </source>
</reference>
<evidence type="ECO:0000313" key="4">
    <source>
        <dbReference type="Proteomes" id="UP000824782"/>
    </source>
</evidence>
<dbReference type="SMART" id="SM00233">
    <property type="entry name" value="PH"/>
    <property type="match status" value="1"/>
</dbReference>
<dbReference type="InterPro" id="IPR047270">
    <property type="entry name" value="PH_ephexin"/>
</dbReference>
<evidence type="ECO:0000259" key="1">
    <source>
        <dbReference type="PROSITE" id="PS50003"/>
    </source>
</evidence>
<evidence type="ECO:0008006" key="5">
    <source>
        <dbReference type="Google" id="ProtNLM"/>
    </source>
</evidence>
<dbReference type="AlphaFoldDB" id="A0AAV6ZKG3"/>
<dbReference type="SMART" id="SM00325">
    <property type="entry name" value="RhoGEF"/>
    <property type="match status" value="1"/>
</dbReference>
<dbReference type="SUPFAM" id="SSF50729">
    <property type="entry name" value="PH domain-like"/>
    <property type="match status" value="1"/>
</dbReference>
<evidence type="ECO:0000259" key="2">
    <source>
        <dbReference type="PROSITE" id="PS50010"/>
    </source>
</evidence>
<dbReference type="PANTHER" id="PTHR12845:SF2">
    <property type="entry name" value="DH DOMAIN-CONTAINING PROTEIN-RELATED"/>
    <property type="match status" value="1"/>
</dbReference>
<gene>
    <name evidence="3" type="ORF">GDO81_020328</name>
</gene>
<dbReference type="PANTHER" id="PTHR12845">
    <property type="entry name" value="GUANINE NUCLEOTIDE EXCHANGE FACTOR"/>
    <property type="match status" value="1"/>
</dbReference>
<dbReference type="InterPro" id="IPR011993">
    <property type="entry name" value="PH-like_dom_sf"/>
</dbReference>
<protein>
    <recommendedName>
        <fullName evidence="5">Rho guanine nucleotide exchange factor 5</fullName>
    </recommendedName>
</protein>
<dbReference type="GO" id="GO:0035556">
    <property type="term" value="P:intracellular signal transduction"/>
    <property type="evidence" value="ECO:0007669"/>
    <property type="project" value="InterPro"/>
</dbReference>
<accession>A0AAV6ZKG3</accession>
<comment type="caution">
    <text evidence="3">The sequence shown here is derived from an EMBL/GenBank/DDBJ whole genome shotgun (WGS) entry which is preliminary data.</text>
</comment>
<dbReference type="InterPro" id="IPR035899">
    <property type="entry name" value="DBL_dom_sf"/>
</dbReference>
<dbReference type="PROSITE" id="PS50003">
    <property type="entry name" value="PH_DOMAIN"/>
    <property type="match status" value="1"/>
</dbReference>
<dbReference type="GO" id="GO:0005737">
    <property type="term" value="C:cytoplasm"/>
    <property type="evidence" value="ECO:0007669"/>
    <property type="project" value="TreeGrafter"/>
</dbReference>
<proteinExistence type="predicted"/>
<sequence>MSEALYLRSLNIAVDHFQRSPELQEVLSAQDRQWLFSRLSEVRDASSDFLFDLEEEFESNMYNFQVCDVVISHEPNFRRVYLPYVTNQSYQDRTFQLLMTNNPRFQQVLSKLESDPVCQRLTLKSFLILPFQRITRLRLLLQNILKRSSPGSTEELQATEAHNALEKLIRDCNESVQRMKDTEELILLNQKIQFECKIFPLISQSRRLVKHGEVTSLEFNSMSFKWKVTLRPVYLHLFNDCLLLSRVREGGRFVVFDHASEFRVERCEVKLHTNSKNVFRVFLRDSAAMARESSQDVREAEYIFRTETQSQKLRWICALSPPKEETDFWRFQGLPQVQCLKSYKARENDELSLEKPIFS</sequence>
<dbReference type="Gene3D" id="1.20.900.10">
    <property type="entry name" value="Dbl homology (DH) domain"/>
    <property type="match status" value="1"/>
</dbReference>
<keyword evidence="4" id="KW-1185">Reference proteome</keyword>
<dbReference type="InterPro" id="IPR047271">
    <property type="entry name" value="Ephexin-like"/>
</dbReference>
<dbReference type="PROSITE" id="PS50010">
    <property type="entry name" value="DH_2"/>
    <property type="match status" value="1"/>
</dbReference>
<feature type="domain" description="PH" evidence="1">
    <location>
        <begin position="207"/>
        <end position="324"/>
    </location>
</feature>
<dbReference type="SUPFAM" id="SSF48065">
    <property type="entry name" value="DBL homology domain (DH-domain)"/>
    <property type="match status" value="1"/>
</dbReference>
<dbReference type="InterPro" id="IPR001849">
    <property type="entry name" value="PH_domain"/>
</dbReference>
<dbReference type="CDD" id="cd01221">
    <property type="entry name" value="PH_ephexin"/>
    <property type="match status" value="1"/>
</dbReference>
<dbReference type="InterPro" id="IPR001331">
    <property type="entry name" value="GDS_CDC24_CS"/>
</dbReference>
<dbReference type="InterPro" id="IPR000219">
    <property type="entry name" value="DH_dom"/>
</dbReference>
<dbReference type="PROSITE" id="PS00741">
    <property type="entry name" value="DH_1"/>
    <property type="match status" value="1"/>
</dbReference>
<evidence type="ECO:0000313" key="3">
    <source>
        <dbReference type="EMBL" id="KAG8549652.1"/>
    </source>
</evidence>